<feature type="transmembrane region" description="Helical" evidence="10">
    <location>
        <begin position="150"/>
        <end position="174"/>
    </location>
</feature>
<feature type="transmembrane region" description="Helical" evidence="10">
    <location>
        <begin position="96"/>
        <end position="116"/>
    </location>
</feature>
<evidence type="ECO:0000256" key="6">
    <source>
        <dbReference type="ARBA" id="ARBA00023136"/>
    </source>
</evidence>
<dbReference type="SUPFAM" id="SSF81338">
    <property type="entry name" value="Aquaporin-like"/>
    <property type="match status" value="1"/>
</dbReference>
<dbReference type="AlphaFoldDB" id="A0A090XFG5"/>
<comment type="function">
    <text evidence="7">Aquaglyceroporin that may modulate the water content and osmolytes during anhydrobiosis.</text>
</comment>
<accession>A0A090XFG5</accession>
<evidence type="ECO:0000256" key="4">
    <source>
        <dbReference type="ARBA" id="ARBA00022692"/>
    </source>
</evidence>
<dbReference type="InterPro" id="IPR000425">
    <property type="entry name" value="MIP"/>
</dbReference>
<feature type="transmembrane region" description="Helical" evidence="10">
    <location>
        <begin position="51"/>
        <end position="75"/>
    </location>
</feature>
<feature type="region of interest" description="Disordered" evidence="9">
    <location>
        <begin position="200"/>
        <end position="241"/>
    </location>
</feature>
<evidence type="ECO:0000256" key="1">
    <source>
        <dbReference type="ARBA" id="ARBA00004141"/>
    </source>
</evidence>
<dbReference type="PANTHER" id="PTHR43829:SF9">
    <property type="entry name" value="AQUAPORIN-9"/>
    <property type="match status" value="1"/>
</dbReference>
<dbReference type="GO" id="GO:0016323">
    <property type="term" value="C:basolateral plasma membrane"/>
    <property type="evidence" value="ECO:0007669"/>
    <property type="project" value="TreeGrafter"/>
</dbReference>
<evidence type="ECO:0000256" key="2">
    <source>
        <dbReference type="ARBA" id="ARBA00006175"/>
    </source>
</evidence>
<evidence type="ECO:0000256" key="5">
    <source>
        <dbReference type="ARBA" id="ARBA00022989"/>
    </source>
</evidence>
<evidence type="ECO:0000313" key="11">
    <source>
        <dbReference type="EMBL" id="JAC94578.1"/>
    </source>
</evidence>
<proteinExistence type="evidence at transcript level"/>
<comment type="subcellular location">
    <subcellularLocation>
        <location evidence="1">Membrane</location>
        <topology evidence="1">Multi-pass membrane protein</topology>
    </subcellularLocation>
</comment>
<dbReference type="Pfam" id="PF00230">
    <property type="entry name" value="MIP"/>
    <property type="match status" value="1"/>
</dbReference>
<dbReference type="Gene3D" id="1.20.1080.10">
    <property type="entry name" value="Glycerol uptake facilitator protein"/>
    <property type="match status" value="1"/>
</dbReference>
<dbReference type="PANTHER" id="PTHR43829">
    <property type="entry name" value="AQUAPORIN OR AQUAGLYCEROPORIN RELATED"/>
    <property type="match status" value="1"/>
</dbReference>
<keyword evidence="4 8" id="KW-0812">Transmembrane</keyword>
<dbReference type="GO" id="GO:0015250">
    <property type="term" value="F:water channel activity"/>
    <property type="evidence" value="ECO:0007669"/>
    <property type="project" value="TreeGrafter"/>
</dbReference>
<evidence type="ECO:0000256" key="8">
    <source>
        <dbReference type="RuleBase" id="RU000477"/>
    </source>
</evidence>
<protein>
    <submittedName>
        <fullName evidence="11">Putative aquaporin</fullName>
    </submittedName>
</protein>
<feature type="transmembrane region" description="Helical" evidence="10">
    <location>
        <begin position="21"/>
        <end position="45"/>
    </location>
</feature>
<dbReference type="EMBL" id="GBIH01000132">
    <property type="protein sequence ID" value="JAC94578.1"/>
    <property type="molecule type" value="mRNA"/>
</dbReference>
<keyword evidence="6 10" id="KW-0472">Membrane</keyword>
<evidence type="ECO:0000256" key="9">
    <source>
        <dbReference type="SAM" id="MobiDB-lite"/>
    </source>
</evidence>
<evidence type="ECO:0000256" key="3">
    <source>
        <dbReference type="ARBA" id="ARBA00022448"/>
    </source>
</evidence>
<dbReference type="GO" id="GO:0015254">
    <property type="term" value="F:glycerol channel activity"/>
    <property type="evidence" value="ECO:0007669"/>
    <property type="project" value="TreeGrafter"/>
</dbReference>
<dbReference type="PRINTS" id="PR00783">
    <property type="entry name" value="MINTRINSICP"/>
</dbReference>
<organism evidence="11">
    <name type="scientific">Ixodes ricinus</name>
    <name type="common">Common tick</name>
    <name type="synonym">Acarus ricinus</name>
    <dbReference type="NCBI Taxonomy" id="34613"/>
    <lineage>
        <taxon>Eukaryota</taxon>
        <taxon>Metazoa</taxon>
        <taxon>Ecdysozoa</taxon>
        <taxon>Arthropoda</taxon>
        <taxon>Chelicerata</taxon>
        <taxon>Arachnida</taxon>
        <taxon>Acari</taxon>
        <taxon>Parasitiformes</taxon>
        <taxon>Ixodida</taxon>
        <taxon>Ixodoidea</taxon>
        <taxon>Ixodidae</taxon>
        <taxon>Ixodinae</taxon>
        <taxon>Ixodes</taxon>
    </lineage>
</organism>
<keyword evidence="5 10" id="KW-1133">Transmembrane helix</keyword>
<evidence type="ECO:0000256" key="7">
    <source>
        <dbReference type="ARBA" id="ARBA00045280"/>
    </source>
</evidence>
<dbReference type="InterPro" id="IPR050363">
    <property type="entry name" value="MIP/Aquaporin"/>
</dbReference>
<name>A0A090XFG5_IXORI</name>
<reference evidence="11" key="1">
    <citation type="journal article" date="2015" name="PLoS Negl. Trop. Dis.">
        <title>Deep Sequencing Analysis of the Ixodes ricinus Haemocytome.</title>
        <authorList>
            <person name="Kotsyfakis M."/>
            <person name="Kopacek P."/>
            <person name="Franta Z."/>
            <person name="Pedra J.H."/>
            <person name="Ribeiro J.M."/>
        </authorList>
    </citation>
    <scope>NUCLEOTIDE SEQUENCE</scope>
</reference>
<comment type="similarity">
    <text evidence="2 8">Belongs to the MIP/aquaporin (TC 1.A.8) family.</text>
</comment>
<dbReference type="InterPro" id="IPR023271">
    <property type="entry name" value="Aquaporin-like"/>
</dbReference>
<evidence type="ECO:0000256" key="10">
    <source>
        <dbReference type="SAM" id="Phobius"/>
    </source>
</evidence>
<keyword evidence="3 8" id="KW-0813">Transport</keyword>
<sequence>MGNPPFPFFKKFVTTNQAVREFLAEFFGTFILYIFGGASFAHYIFTDNKDVFAVTFCWGVGVMLGIQTGAGVSGGHVNPIVTTSFASVGKLSWRKVPHYLLGQHLGAFLAAAILYFNYIDLLDKFDGGARQIFGTNGTGILLSTYPHPDVHLSVCVFDTIICSGLLMFTIMVILDERKRQHDQGQCTPSSSASWWWRSAGPSAPTAWPPSTPPGTSRPGCSAPWSDTAPRPSPTASSGGSRCSCPTWAVSSAPGSTCSSWECTYPSHAGTATRRKWSTYCLSHQEQIKHLLEAWARKSVKTDSA</sequence>